<evidence type="ECO:0000313" key="3">
    <source>
        <dbReference type="Proteomes" id="UP001142489"/>
    </source>
</evidence>
<sequence>MKMWLEVKSSCLHSDDQEGYRLVPASHVHRNAEGSKTKDPKSTFQDQSPHMHADTQPSTSKPIKKHTPHVMQGEVSVDKLGKKKKLIPKITVTGPSEEALIHSVTDVLPETKTIRDTEDYGPYNVHTKPSTVDAYKNSKEH</sequence>
<feature type="region of interest" description="Disordered" evidence="1">
    <location>
        <begin position="15"/>
        <end position="77"/>
    </location>
</feature>
<evidence type="ECO:0000313" key="2">
    <source>
        <dbReference type="EMBL" id="KAJ7312170.1"/>
    </source>
</evidence>
<dbReference type="Pfam" id="PF15382">
    <property type="entry name" value="DUF4609"/>
    <property type="match status" value="1"/>
</dbReference>
<proteinExistence type="predicted"/>
<name>A0A9Q0XF41_9SAUR</name>
<dbReference type="EMBL" id="JAPFRF010000013">
    <property type="protein sequence ID" value="KAJ7312170.1"/>
    <property type="molecule type" value="Genomic_DNA"/>
</dbReference>
<organism evidence="2 3">
    <name type="scientific">Phrynocephalus forsythii</name>
    <dbReference type="NCBI Taxonomy" id="171643"/>
    <lineage>
        <taxon>Eukaryota</taxon>
        <taxon>Metazoa</taxon>
        <taxon>Chordata</taxon>
        <taxon>Craniata</taxon>
        <taxon>Vertebrata</taxon>
        <taxon>Euteleostomi</taxon>
        <taxon>Lepidosauria</taxon>
        <taxon>Squamata</taxon>
        <taxon>Bifurcata</taxon>
        <taxon>Unidentata</taxon>
        <taxon>Episquamata</taxon>
        <taxon>Toxicofera</taxon>
        <taxon>Iguania</taxon>
        <taxon>Acrodonta</taxon>
        <taxon>Agamidae</taxon>
        <taxon>Agaminae</taxon>
        <taxon>Phrynocephalus</taxon>
    </lineage>
</organism>
<dbReference type="GO" id="GO:0005634">
    <property type="term" value="C:nucleus"/>
    <property type="evidence" value="ECO:0007669"/>
    <property type="project" value="TreeGrafter"/>
</dbReference>
<feature type="compositionally biased region" description="Basic and acidic residues" evidence="1">
    <location>
        <begin position="30"/>
        <end position="41"/>
    </location>
</feature>
<accession>A0A9Q0XF41</accession>
<keyword evidence="3" id="KW-1185">Reference proteome</keyword>
<protein>
    <submittedName>
        <fullName evidence="2">Uncharacterized protein</fullName>
    </submittedName>
</protein>
<comment type="caution">
    <text evidence="2">The sequence shown here is derived from an EMBL/GenBank/DDBJ whole genome shotgun (WGS) entry which is preliminary data.</text>
</comment>
<reference evidence="2" key="1">
    <citation type="journal article" date="2023" name="DNA Res.">
        <title>Chromosome-level genome assembly of Phrynocephalus forsythii using third-generation DNA sequencing and Hi-C analysis.</title>
        <authorList>
            <person name="Qi Y."/>
            <person name="Zhao W."/>
            <person name="Zhao Y."/>
            <person name="Niu C."/>
            <person name="Cao S."/>
            <person name="Zhang Y."/>
        </authorList>
    </citation>
    <scope>NUCLEOTIDE SEQUENCE</scope>
    <source>
        <tissue evidence="2">Muscle</tissue>
    </source>
</reference>
<dbReference type="GO" id="GO:0005737">
    <property type="term" value="C:cytoplasm"/>
    <property type="evidence" value="ECO:0007669"/>
    <property type="project" value="TreeGrafter"/>
</dbReference>
<dbReference type="AlphaFoldDB" id="A0A9Q0XF41"/>
<dbReference type="PANTHER" id="PTHR38649:SF1">
    <property type="entry name" value="SPERMATOGENESIS-ASSOCIATED PROTEIN 33"/>
    <property type="match status" value="1"/>
</dbReference>
<dbReference type="Proteomes" id="UP001142489">
    <property type="component" value="Unassembled WGS sequence"/>
</dbReference>
<feature type="region of interest" description="Disordered" evidence="1">
    <location>
        <begin position="113"/>
        <end position="141"/>
    </location>
</feature>
<gene>
    <name evidence="2" type="ORF">JRQ81_006519</name>
</gene>
<dbReference type="InterPro" id="IPR027930">
    <property type="entry name" value="DUF4609"/>
</dbReference>
<evidence type="ECO:0000256" key="1">
    <source>
        <dbReference type="SAM" id="MobiDB-lite"/>
    </source>
</evidence>
<dbReference type="OrthoDB" id="9838277at2759"/>
<dbReference type="PANTHER" id="PTHR38649">
    <property type="entry name" value="SPERMATOGENESIS-ASSOCIATED PROTEIN 33"/>
    <property type="match status" value="1"/>
</dbReference>